<dbReference type="AlphaFoldDB" id="G9ZSY9"/>
<evidence type="ECO:0000313" key="1">
    <source>
        <dbReference type="EMBL" id="EHL95707.1"/>
    </source>
</evidence>
<dbReference type="STRING" id="797515.HMPREF9103_02907"/>
<organism evidence="1 2">
    <name type="scientific">Lentilactobacillus parafarraginis F0439</name>
    <dbReference type="NCBI Taxonomy" id="797515"/>
    <lineage>
        <taxon>Bacteria</taxon>
        <taxon>Bacillati</taxon>
        <taxon>Bacillota</taxon>
        <taxon>Bacilli</taxon>
        <taxon>Lactobacillales</taxon>
        <taxon>Lactobacillaceae</taxon>
        <taxon>Lentilactobacillus</taxon>
    </lineage>
</organism>
<gene>
    <name evidence="1" type="ORF">HMPREF9103_02907</name>
</gene>
<reference evidence="1 2" key="1">
    <citation type="submission" date="2011-09" db="EMBL/GenBank/DDBJ databases">
        <authorList>
            <person name="Weinstock G."/>
            <person name="Sodergren E."/>
            <person name="Clifton S."/>
            <person name="Fulton L."/>
            <person name="Fulton B."/>
            <person name="Courtney L."/>
            <person name="Fronick C."/>
            <person name="Harrison M."/>
            <person name="Strong C."/>
            <person name="Farmer C."/>
            <person name="Delahaunty K."/>
            <person name="Markovic C."/>
            <person name="Hall O."/>
            <person name="Minx P."/>
            <person name="Tomlinson C."/>
            <person name="Mitreva M."/>
            <person name="Hou S."/>
            <person name="Chen J."/>
            <person name="Wollam A."/>
            <person name="Pepin K.H."/>
            <person name="Johnson M."/>
            <person name="Bhonagiri V."/>
            <person name="Zhang X."/>
            <person name="Suruliraj S."/>
            <person name="Warren W."/>
            <person name="Chinwalla A."/>
            <person name="Mardis E.R."/>
            <person name="Wilson R.K."/>
        </authorList>
    </citation>
    <scope>NUCLEOTIDE SEQUENCE [LARGE SCALE GENOMIC DNA]</scope>
    <source>
        <strain evidence="1 2">F0439</strain>
    </source>
</reference>
<dbReference type="Proteomes" id="UP000004625">
    <property type="component" value="Unassembled WGS sequence"/>
</dbReference>
<accession>G9ZSY9</accession>
<proteinExistence type="predicted"/>
<sequence>MHRFVGDTMIAKFGLFPRDCLDVFVLTVWNVVVKLELLVVIANCGVSLAL</sequence>
<evidence type="ECO:0000313" key="2">
    <source>
        <dbReference type="Proteomes" id="UP000004625"/>
    </source>
</evidence>
<dbReference type="HOGENOM" id="CLU_3119174_0_0_9"/>
<protein>
    <submittedName>
        <fullName evidence="1">Uncharacterized protein</fullName>
    </submittedName>
</protein>
<keyword evidence="2" id="KW-1185">Reference proteome</keyword>
<name>G9ZSY9_9LACO</name>
<dbReference type="PATRIC" id="fig|797515.3.peg.2652"/>
<dbReference type="EMBL" id="AGEY01000197">
    <property type="protein sequence ID" value="EHL95707.1"/>
    <property type="molecule type" value="Genomic_DNA"/>
</dbReference>
<comment type="caution">
    <text evidence="1">The sequence shown here is derived from an EMBL/GenBank/DDBJ whole genome shotgun (WGS) entry which is preliminary data.</text>
</comment>